<evidence type="ECO:0000313" key="2">
    <source>
        <dbReference type="Proteomes" id="UP000503264"/>
    </source>
</evidence>
<dbReference type="EMBL" id="CP012542">
    <property type="protein sequence ID" value="QCD43834.1"/>
    <property type="molecule type" value="Genomic_DNA"/>
</dbReference>
<keyword evidence="2" id="KW-1185">Reference proteome</keyword>
<reference evidence="1 2" key="1">
    <citation type="submission" date="2016-07" db="EMBL/GenBank/DDBJ databases">
        <title>Comparative genomics of the Campylobacter concisus group.</title>
        <authorList>
            <person name="Miller W.G."/>
            <person name="Yee E."/>
            <person name="Chapman M.H."/>
            <person name="Huynh S."/>
            <person name="Bono J.L."/>
            <person name="On S.L.W."/>
            <person name="StLeger J."/>
            <person name="Foster G."/>
            <person name="Parker C.T."/>
        </authorList>
    </citation>
    <scope>NUCLEOTIDE SEQUENCE [LARGE SCALE GENOMIC DNA]</scope>
    <source>
        <strain evidence="1 2">CCUG 21559</strain>
    </source>
</reference>
<dbReference type="RefSeq" id="WP_034970192.1">
    <property type="nucleotide sequence ID" value="NZ_CP012542.1"/>
</dbReference>
<gene>
    <name evidence="1" type="ORF">CMUC_0007</name>
</gene>
<organism evidence="1 2">
    <name type="scientific">Campylobacter mucosalis CCUG 21559</name>
    <dbReference type="NCBI Taxonomy" id="1032067"/>
    <lineage>
        <taxon>Bacteria</taxon>
        <taxon>Pseudomonadati</taxon>
        <taxon>Campylobacterota</taxon>
        <taxon>Epsilonproteobacteria</taxon>
        <taxon>Campylobacterales</taxon>
        <taxon>Campylobacteraceae</taxon>
        <taxon>Campylobacter</taxon>
    </lineage>
</organism>
<protein>
    <submittedName>
        <fullName evidence="1">Uncharacterized protein</fullName>
    </submittedName>
</protein>
<dbReference type="Proteomes" id="UP000503264">
    <property type="component" value="Chromosome"/>
</dbReference>
<name>A0A6G5QDY7_9BACT</name>
<proteinExistence type="predicted"/>
<evidence type="ECO:0000313" key="1">
    <source>
        <dbReference type="EMBL" id="QCD43834.1"/>
    </source>
</evidence>
<sequence>MIDAFDIVKMVKSDIYQNALKECVKYSKIKYKDDEISISSCLEPERVIKLSEVSILNIISSINSRKFRAFFCSLINLQTDIGYVDSDKIYDNNALVLPAIYFYFLENSLENELEKFVKKLGMDSSFYENLILLEH</sequence>
<accession>A0A6G5QDY7</accession>
<dbReference type="AlphaFoldDB" id="A0A6G5QDY7"/>